<evidence type="ECO:0000256" key="1">
    <source>
        <dbReference type="SAM" id="Phobius"/>
    </source>
</evidence>
<feature type="transmembrane region" description="Helical" evidence="1">
    <location>
        <begin position="12"/>
        <end position="34"/>
    </location>
</feature>
<organism evidence="2 3">
    <name type="scientific">Arcanobacterium pinnipediorum</name>
    <dbReference type="NCBI Taxonomy" id="1503041"/>
    <lineage>
        <taxon>Bacteria</taxon>
        <taxon>Bacillati</taxon>
        <taxon>Actinomycetota</taxon>
        <taxon>Actinomycetes</taxon>
        <taxon>Actinomycetales</taxon>
        <taxon>Actinomycetaceae</taxon>
        <taxon>Arcanobacterium</taxon>
    </lineage>
</organism>
<evidence type="ECO:0008006" key="4">
    <source>
        <dbReference type="Google" id="ProtNLM"/>
    </source>
</evidence>
<dbReference type="Proteomes" id="UP001056109">
    <property type="component" value="Chromosome"/>
</dbReference>
<dbReference type="RefSeq" id="WP_252673820.1">
    <property type="nucleotide sequence ID" value="NZ_CP099547.1"/>
</dbReference>
<protein>
    <recommendedName>
        <fullName evidence="4">DUF4439 domain-containing protein</fullName>
    </recommendedName>
</protein>
<keyword evidence="3" id="KW-1185">Reference proteome</keyword>
<name>A0ABY5AID1_9ACTO</name>
<sequence length="303" mass="32364">MTTTPYDRSRVTSWLLFISTIVTVCAVFILILVVMGTRLENTSVAPQTPSAAEEERQDIAVSIARVHATAQELQTSNPDATSTAILTQLIPASQAWLERIGGVWVPWPDGAPQGYENPHLDLNAPEISLPSLQSQLSTISDKLSATDNIDPHLSVSIATSARTFAANLADPAQRLEICSTPDVAALSSAVNTAPAIVNVDTARQWLEYHAALLDPGARQIELHKINLLTELTHSALENGGKDERHPIAPLPQSADVDTSVSSLIASELLSHAPQLDHQQRTATVALLCILSPQSPIAVLPGAQ</sequence>
<accession>A0ABY5AID1</accession>
<dbReference type="EMBL" id="CP099547">
    <property type="protein sequence ID" value="USR79967.1"/>
    <property type="molecule type" value="Genomic_DNA"/>
</dbReference>
<proteinExistence type="predicted"/>
<evidence type="ECO:0000313" key="3">
    <source>
        <dbReference type="Proteomes" id="UP001056109"/>
    </source>
</evidence>
<evidence type="ECO:0000313" key="2">
    <source>
        <dbReference type="EMBL" id="USR79967.1"/>
    </source>
</evidence>
<keyword evidence="1" id="KW-0812">Transmembrane</keyword>
<gene>
    <name evidence="2" type="ORF">NG665_03035</name>
</gene>
<keyword evidence="1" id="KW-1133">Transmembrane helix</keyword>
<reference evidence="2" key="1">
    <citation type="submission" date="2022-06" db="EMBL/GenBank/DDBJ databases">
        <title>Complete Genome Sequence of Arcanobacterium pinnipediorum strain DSM 28752 isolated from a harbour seal.</title>
        <authorList>
            <person name="Borowiak M."/>
            <person name="Kreitlow A."/>
            <person name="Alssahen M."/>
            <person name="Malorny B."/>
            <person name="Laemmler C."/>
            <person name="Prenger-Berninghoff E."/>
            <person name="Siebert U."/>
            <person name="Ploetz M."/>
            <person name="Abdulmawjood A."/>
        </authorList>
    </citation>
    <scope>NUCLEOTIDE SEQUENCE</scope>
    <source>
        <strain evidence="2">DSM 28752</strain>
    </source>
</reference>
<keyword evidence="1" id="KW-0472">Membrane</keyword>